<dbReference type="Pfam" id="PF13460">
    <property type="entry name" value="NAD_binding_10"/>
    <property type="match status" value="1"/>
</dbReference>
<dbReference type="GO" id="GO:0016646">
    <property type="term" value="F:oxidoreductase activity, acting on the CH-NH group of donors, NAD or NADP as acceptor"/>
    <property type="evidence" value="ECO:0007669"/>
    <property type="project" value="TreeGrafter"/>
</dbReference>
<dbReference type="Proteomes" id="UP000182373">
    <property type="component" value="Chromosome"/>
</dbReference>
<protein>
    <submittedName>
        <fullName evidence="2">Quinate/shikimate dehydrogenase [Pyrroloquinoline-quinone]</fullName>
        <ecNumber evidence="2">1.1.5.8</ecNumber>
    </submittedName>
</protein>
<dbReference type="InterPro" id="IPR051606">
    <property type="entry name" value="Polyketide_Oxido-like"/>
</dbReference>
<dbReference type="InterPro" id="IPR016040">
    <property type="entry name" value="NAD(P)-bd_dom"/>
</dbReference>
<evidence type="ECO:0000313" key="2">
    <source>
        <dbReference type="EMBL" id="APH54890.1"/>
    </source>
</evidence>
<evidence type="ECO:0000313" key="3">
    <source>
        <dbReference type="Proteomes" id="UP000182373"/>
    </source>
</evidence>
<dbReference type="EMBL" id="CP018191">
    <property type="protein sequence ID" value="APH54890.1"/>
    <property type="molecule type" value="Genomic_DNA"/>
</dbReference>
<dbReference type="GO" id="GO:0047519">
    <property type="term" value="F:quinate dehydrogenase (quinone) activity"/>
    <property type="evidence" value="ECO:0007669"/>
    <property type="project" value="UniProtKB-EC"/>
</dbReference>
<dbReference type="AlphaFoldDB" id="A0AAC9P960"/>
<dbReference type="InterPro" id="IPR036291">
    <property type="entry name" value="NAD(P)-bd_dom_sf"/>
</dbReference>
<dbReference type="EC" id="1.1.5.8" evidence="2"/>
<dbReference type="Gene3D" id="3.40.50.720">
    <property type="entry name" value="NAD(P)-binding Rossmann-like Domain"/>
    <property type="match status" value="1"/>
</dbReference>
<proteinExistence type="predicted"/>
<accession>A0AAC9P960</accession>
<dbReference type="CDD" id="cd05244">
    <property type="entry name" value="BVR-B_like_SDR_a"/>
    <property type="match status" value="1"/>
</dbReference>
<dbReference type="PANTHER" id="PTHR43355:SF2">
    <property type="entry name" value="FLAVIN REDUCTASE (NADPH)"/>
    <property type="match status" value="1"/>
</dbReference>
<feature type="domain" description="NAD(P)-binding" evidence="1">
    <location>
        <begin position="22"/>
        <end position="207"/>
    </location>
</feature>
<evidence type="ECO:0000259" key="1">
    <source>
        <dbReference type="Pfam" id="PF13460"/>
    </source>
</evidence>
<name>A0AAC9P960_9PROT</name>
<sequence>MKAHSSSHFPEHFSMSSIALLGATGNAGSHILKELSDRGHRVTAIARSVSAVPPLPGVTAVAGDAADTETIVPLLRGHDAVISALPFSTIDPTRLLRAVREAGIKRYLVVGGAGSLEAEPGVKLIDHPDFPTEYKFEASHGVAFLDLLRNTADDLEWSFISPSILFGPGGRTGVFRLGGDQVLRHEGGSSISYEDYAIALVNELEHPAHIRQRFTVGY</sequence>
<organism evidence="2 3">
    <name type="scientific">Granulibacter bethesdensis</name>
    <dbReference type="NCBI Taxonomy" id="364410"/>
    <lineage>
        <taxon>Bacteria</taxon>
        <taxon>Pseudomonadati</taxon>
        <taxon>Pseudomonadota</taxon>
        <taxon>Alphaproteobacteria</taxon>
        <taxon>Acetobacterales</taxon>
        <taxon>Acetobacteraceae</taxon>
        <taxon>Granulibacter</taxon>
    </lineage>
</organism>
<keyword evidence="2" id="KW-0560">Oxidoreductase</keyword>
<dbReference type="SUPFAM" id="SSF51735">
    <property type="entry name" value="NAD(P)-binding Rossmann-fold domains"/>
    <property type="match status" value="1"/>
</dbReference>
<dbReference type="PANTHER" id="PTHR43355">
    <property type="entry name" value="FLAVIN REDUCTASE (NADPH)"/>
    <property type="match status" value="1"/>
</dbReference>
<gene>
    <name evidence="2" type="ORF">GbCGDNIH9_1597</name>
</gene>
<reference evidence="3" key="1">
    <citation type="submission" date="2016-11" db="EMBL/GenBank/DDBJ databases">
        <title>Comparative genomic and phenotypic analysis of Granulibacter bethesdensis clinical isolates from patients with chronic granulomatous disease.</title>
        <authorList>
            <person name="Zarember K.A."/>
            <person name="Porcella S.F."/>
            <person name="Chu J."/>
            <person name="Ding L."/>
            <person name="Dahlstrom E."/>
            <person name="Barbian K."/>
            <person name="Martens C."/>
            <person name="Sykora L."/>
            <person name="Kramer S."/>
            <person name="Pettinato A.M."/>
            <person name="Hong H."/>
            <person name="Wald G."/>
            <person name="Berg L.J."/>
            <person name="Rogge L.S."/>
            <person name="Greenberg D.E."/>
            <person name="Falcone E.L."/>
            <person name="Neves J.F."/>
            <person name="Simoes M.J."/>
            <person name="Casal M."/>
            <person name="Rodriguez-Lopez F.C."/>
            <person name="Zelazny A."/>
            <person name="Gallin J.I."/>
            <person name="Holland S.M."/>
        </authorList>
    </citation>
    <scope>NUCLEOTIDE SEQUENCE [LARGE SCALE GENOMIC DNA]</scope>
    <source>
        <strain evidence="3">NIH9.1</strain>
    </source>
</reference>